<protein>
    <submittedName>
        <fullName evidence="1">Uncharacterized protein</fullName>
    </submittedName>
</protein>
<reference evidence="1" key="1">
    <citation type="journal article" date="2014" name="Front. Microbiol.">
        <title>High frequency of phylogenetically diverse reductive dehalogenase-homologous genes in deep subseafloor sedimentary metagenomes.</title>
        <authorList>
            <person name="Kawai M."/>
            <person name="Futagami T."/>
            <person name="Toyoda A."/>
            <person name="Takaki Y."/>
            <person name="Nishi S."/>
            <person name="Hori S."/>
            <person name="Arai W."/>
            <person name="Tsubouchi T."/>
            <person name="Morono Y."/>
            <person name="Uchiyama I."/>
            <person name="Ito T."/>
            <person name="Fujiyama A."/>
            <person name="Inagaki F."/>
            <person name="Takami H."/>
        </authorList>
    </citation>
    <scope>NUCLEOTIDE SEQUENCE</scope>
    <source>
        <strain evidence="1">Expedition CK06-06</strain>
    </source>
</reference>
<sequence length="118" mass="13844">LLLINIDYMDNEEYGEAVIYIYNCLPANRKFEFLRELGLLHYFYQKSGNERLLGVDNEAQLPLALKKLIDYLIPKDKSGKLRKKITKTVNQYSKKEHAKKVYGKWQKHIKGGVEIKLV</sequence>
<gene>
    <name evidence="1" type="ORF">S01H1_55896</name>
</gene>
<proteinExistence type="predicted"/>
<accession>X0VQT0</accession>
<dbReference type="AlphaFoldDB" id="X0VQT0"/>
<comment type="caution">
    <text evidence="1">The sequence shown here is derived from an EMBL/GenBank/DDBJ whole genome shotgun (WGS) entry which is preliminary data.</text>
</comment>
<feature type="non-terminal residue" evidence="1">
    <location>
        <position position="1"/>
    </location>
</feature>
<evidence type="ECO:0000313" key="1">
    <source>
        <dbReference type="EMBL" id="GAG14833.1"/>
    </source>
</evidence>
<dbReference type="EMBL" id="BARS01036353">
    <property type="protein sequence ID" value="GAG14833.1"/>
    <property type="molecule type" value="Genomic_DNA"/>
</dbReference>
<name>X0VQT0_9ZZZZ</name>
<organism evidence="1">
    <name type="scientific">marine sediment metagenome</name>
    <dbReference type="NCBI Taxonomy" id="412755"/>
    <lineage>
        <taxon>unclassified sequences</taxon>
        <taxon>metagenomes</taxon>
        <taxon>ecological metagenomes</taxon>
    </lineage>
</organism>